<feature type="domain" description="HTH merR-type" evidence="2">
    <location>
        <begin position="3"/>
        <end position="72"/>
    </location>
</feature>
<accession>A0A6J7CVF5</accession>
<dbReference type="EMBL" id="CAFBLU010000002">
    <property type="protein sequence ID" value="CAB4861926.1"/>
    <property type="molecule type" value="Genomic_DNA"/>
</dbReference>
<sequence length="121" mass="13298">MDGLTINQAAATTGWSPRMLRYLDSTGLVTPPRTASDYRIYGPGELQRLRTLRNLLDSQGIEISDVGFAQRMRSQPDLQSAVEGWLDAPVAPPEGVADTADWLRFEQDKHERLLTLAGGAS</sequence>
<evidence type="ECO:0000313" key="3">
    <source>
        <dbReference type="EMBL" id="CAB4861926.1"/>
    </source>
</evidence>
<dbReference type="PROSITE" id="PS50937">
    <property type="entry name" value="HTH_MERR_2"/>
    <property type="match status" value="1"/>
</dbReference>
<name>A0A6J7CVF5_9ZZZZ</name>
<dbReference type="PANTHER" id="PTHR30204">
    <property type="entry name" value="REDOX-CYCLING DRUG-SENSING TRANSCRIPTIONAL ACTIVATOR SOXR"/>
    <property type="match status" value="1"/>
</dbReference>
<dbReference type="PANTHER" id="PTHR30204:SF93">
    <property type="entry name" value="HTH MERR-TYPE DOMAIN-CONTAINING PROTEIN"/>
    <property type="match status" value="1"/>
</dbReference>
<dbReference type="AlphaFoldDB" id="A0A6J7CVF5"/>
<dbReference type="InterPro" id="IPR000551">
    <property type="entry name" value="MerR-type_HTH_dom"/>
</dbReference>
<dbReference type="SMART" id="SM00422">
    <property type="entry name" value="HTH_MERR"/>
    <property type="match status" value="1"/>
</dbReference>
<reference evidence="3" key="1">
    <citation type="submission" date="2020-05" db="EMBL/GenBank/DDBJ databases">
        <authorList>
            <person name="Chiriac C."/>
            <person name="Salcher M."/>
            <person name="Ghai R."/>
            <person name="Kavagutti S V."/>
        </authorList>
    </citation>
    <scope>NUCLEOTIDE SEQUENCE</scope>
</reference>
<dbReference type="GO" id="GO:0003700">
    <property type="term" value="F:DNA-binding transcription factor activity"/>
    <property type="evidence" value="ECO:0007669"/>
    <property type="project" value="InterPro"/>
</dbReference>
<organism evidence="3">
    <name type="scientific">freshwater metagenome</name>
    <dbReference type="NCBI Taxonomy" id="449393"/>
    <lineage>
        <taxon>unclassified sequences</taxon>
        <taxon>metagenomes</taxon>
        <taxon>ecological metagenomes</taxon>
    </lineage>
</organism>
<dbReference type="CDD" id="cd00592">
    <property type="entry name" value="HTH_MerR-like"/>
    <property type="match status" value="1"/>
</dbReference>
<dbReference type="Pfam" id="PF13411">
    <property type="entry name" value="MerR_1"/>
    <property type="match status" value="1"/>
</dbReference>
<dbReference type="InterPro" id="IPR047057">
    <property type="entry name" value="MerR_fam"/>
</dbReference>
<keyword evidence="1" id="KW-0238">DNA-binding</keyword>
<proteinExistence type="predicted"/>
<evidence type="ECO:0000256" key="1">
    <source>
        <dbReference type="ARBA" id="ARBA00023125"/>
    </source>
</evidence>
<dbReference type="InterPro" id="IPR009061">
    <property type="entry name" value="DNA-bd_dom_put_sf"/>
</dbReference>
<dbReference type="Gene3D" id="1.10.1660.10">
    <property type="match status" value="1"/>
</dbReference>
<protein>
    <submittedName>
        <fullName evidence="3">Unannotated protein</fullName>
    </submittedName>
</protein>
<gene>
    <name evidence="3" type="ORF">UFOPK3444_00227</name>
</gene>
<dbReference type="GO" id="GO:0003677">
    <property type="term" value="F:DNA binding"/>
    <property type="evidence" value="ECO:0007669"/>
    <property type="project" value="UniProtKB-KW"/>
</dbReference>
<evidence type="ECO:0000259" key="2">
    <source>
        <dbReference type="PROSITE" id="PS50937"/>
    </source>
</evidence>
<dbReference type="SUPFAM" id="SSF46955">
    <property type="entry name" value="Putative DNA-binding domain"/>
    <property type="match status" value="1"/>
</dbReference>